<organism evidence="3 4">
    <name type="scientific">Exophiala mesophila</name>
    <name type="common">Black yeast-like fungus</name>
    <dbReference type="NCBI Taxonomy" id="212818"/>
    <lineage>
        <taxon>Eukaryota</taxon>
        <taxon>Fungi</taxon>
        <taxon>Dikarya</taxon>
        <taxon>Ascomycota</taxon>
        <taxon>Pezizomycotina</taxon>
        <taxon>Eurotiomycetes</taxon>
        <taxon>Chaetothyriomycetidae</taxon>
        <taxon>Chaetothyriales</taxon>
        <taxon>Herpotrichiellaceae</taxon>
        <taxon>Exophiala</taxon>
    </lineage>
</organism>
<dbReference type="GO" id="GO:0034098">
    <property type="term" value="C:VCP-NPL4-UFD1 AAA ATPase complex"/>
    <property type="evidence" value="ECO:0007669"/>
    <property type="project" value="TreeGrafter"/>
</dbReference>
<dbReference type="OrthoDB" id="193703at2759"/>
<dbReference type="Pfam" id="PF24503">
    <property type="entry name" value="DUF7590"/>
    <property type="match status" value="1"/>
</dbReference>
<reference evidence="3 4" key="1">
    <citation type="submission" date="2017-03" db="EMBL/GenBank/DDBJ databases">
        <title>Genomes of endolithic fungi from Antarctica.</title>
        <authorList>
            <person name="Coleine C."/>
            <person name="Masonjones S."/>
            <person name="Stajich J.E."/>
        </authorList>
    </citation>
    <scope>NUCLEOTIDE SEQUENCE [LARGE SCALE GENOMIC DNA]</scope>
    <source>
        <strain evidence="3 4">CCFEE 6314</strain>
    </source>
</reference>
<dbReference type="VEuPathDB" id="FungiDB:PV10_06930"/>
<feature type="domain" description="Ubiquitin fusion degradation protein UFD1 N-terminal subdomain 2" evidence="2">
    <location>
        <begin position="166"/>
        <end position="242"/>
    </location>
</feature>
<name>A0A438MSR1_EXOME</name>
<sequence length="759" mass="84567">MTSSPESLKWSAQLQVTESTRRLTGDKITLPQSALEQLLAAAPVVSIENGQSRNNYTSTFDPFNPYTFAAERQARQAAQDRQPQLPHPLTFRLVNPRNGRAVYAGIREFSAEENQIGLSPGLKEALGLTAKSETPSISSRQGTPAGDVAMEDTVDAITVHAKQLPKGTYVKLRPLEAGYDPEDWKSLLERHLRDNFTTLTNGEVLLVPGPHQEKFRFLVDKLEPSGDGICIVDTDLEVDIEPLTEEQARETMNQKLAKVKQARSSIEGNSSGGSLELGQEVQGHVLPGSYIDYQLKTWDHGQDLVVTLSSDDSHPSLDVLVAPLSSRHRAQPRLDYFVYGDLSERPSKRLKLAHTSTDLKDAELLNITVHAWSDPETASDTIAAAVPYSIQVSIGEHHVSTTTEAESEATITSDEVICKNCRQIVPKRTLHLHEAFCYRNNIVCEKCSNVFLKNSDTWRNHWHCPHDDEYGNDAQSQKKHNSIFHPSNHIRCSLCDFDAFDTPTLAHHKTTDCPGKEILCCYCHLIVPQQGPDDPSFRDPEVILAELTPHEVSDGARTTECHICSKIVRQRDMKIHLSFHGREFLVKGAPRLCSNKLCGRRIIYDQEPKALTEHLGLCNECFGPLYVSTYDPAGKLLRRRVERRLLQQLIGGCGKKWCTNAEFCKTGYQNVTGKDRVITAKDGLPLLQPIMKQLAQDDTSGLAFCVDEASQNKRAIAEMLAAEGLYDLNWCIQALEESRGNPSVARDWLIAAAPKIGER</sequence>
<dbReference type="InterPro" id="IPR056012">
    <property type="entry name" value="DUF7590"/>
</dbReference>
<dbReference type="Pfam" id="PF24842">
    <property type="entry name" value="UFD1_N2"/>
    <property type="match status" value="1"/>
</dbReference>
<gene>
    <name evidence="3" type="ORF">B0A52_09510</name>
</gene>
<dbReference type="InterPro" id="IPR042299">
    <property type="entry name" value="Ufd1-like_Nn"/>
</dbReference>
<dbReference type="GO" id="GO:0031593">
    <property type="term" value="F:polyubiquitin modification-dependent protein binding"/>
    <property type="evidence" value="ECO:0007669"/>
    <property type="project" value="TreeGrafter"/>
</dbReference>
<dbReference type="Pfam" id="PF23580">
    <property type="entry name" value="Znf_XAF1_N"/>
    <property type="match status" value="1"/>
</dbReference>
<dbReference type="Proteomes" id="UP000288859">
    <property type="component" value="Unassembled WGS sequence"/>
</dbReference>
<evidence type="ECO:0008006" key="5">
    <source>
        <dbReference type="Google" id="ProtNLM"/>
    </source>
</evidence>
<dbReference type="PANTHER" id="PTHR12555">
    <property type="entry name" value="UBIQUITIN FUSION DEGRADATON PROTEIN 1"/>
    <property type="match status" value="1"/>
</dbReference>
<dbReference type="InterPro" id="IPR004854">
    <property type="entry name" value="Ufd1-like"/>
</dbReference>
<evidence type="ECO:0000259" key="2">
    <source>
        <dbReference type="Pfam" id="PF24842"/>
    </source>
</evidence>
<dbReference type="GO" id="GO:0036503">
    <property type="term" value="P:ERAD pathway"/>
    <property type="evidence" value="ECO:0007669"/>
    <property type="project" value="TreeGrafter"/>
</dbReference>
<dbReference type="Gene3D" id="2.40.40.50">
    <property type="entry name" value="Ubiquitin fusion degradation protein UFD1, N-terminal domain"/>
    <property type="match status" value="1"/>
</dbReference>
<dbReference type="EMBL" id="NAJM01000057">
    <property type="protein sequence ID" value="RVX66697.1"/>
    <property type="molecule type" value="Genomic_DNA"/>
</dbReference>
<dbReference type="InterPro" id="IPR055418">
    <property type="entry name" value="UFD1_N2"/>
</dbReference>
<evidence type="ECO:0000259" key="1">
    <source>
        <dbReference type="Pfam" id="PF24503"/>
    </source>
</evidence>
<comment type="caution">
    <text evidence="3">The sequence shown here is derived from an EMBL/GenBank/DDBJ whole genome shotgun (WGS) entry which is preliminary data.</text>
</comment>
<accession>A0A438MSR1</accession>
<dbReference type="AlphaFoldDB" id="A0A438MSR1"/>
<dbReference type="PANTHER" id="PTHR12555:SF15">
    <property type="entry name" value="FUSION DEGRADATION PROTEIN (UFD1), PUTATIVE (AFU_ORTHOLOGUE AFUA_4G04640)-RELATED"/>
    <property type="match status" value="1"/>
</dbReference>
<protein>
    <recommendedName>
        <fullName evidence="5">Ubiquitin-protein ligase E3A N-terminal zinc-binding domain-containing protein</fullName>
    </recommendedName>
</protein>
<dbReference type="GO" id="GO:0006511">
    <property type="term" value="P:ubiquitin-dependent protein catabolic process"/>
    <property type="evidence" value="ECO:0007669"/>
    <property type="project" value="InterPro"/>
</dbReference>
<evidence type="ECO:0000313" key="3">
    <source>
        <dbReference type="EMBL" id="RVX66697.1"/>
    </source>
</evidence>
<dbReference type="Gene3D" id="3.10.330.10">
    <property type="match status" value="1"/>
</dbReference>
<evidence type="ECO:0000313" key="4">
    <source>
        <dbReference type="Proteomes" id="UP000288859"/>
    </source>
</evidence>
<feature type="domain" description="DUF7590" evidence="1">
    <location>
        <begin position="268"/>
        <end position="394"/>
    </location>
</feature>
<proteinExistence type="predicted"/>